<dbReference type="OrthoDB" id="2094269at2759"/>
<dbReference type="InterPro" id="IPR005645">
    <property type="entry name" value="FSH-like_dom"/>
</dbReference>
<keyword evidence="2" id="KW-0378">Hydrolase</keyword>
<dbReference type="GO" id="GO:0005634">
    <property type="term" value="C:nucleus"/>
    <property type="evidence" value="ECO:0007669"/>
    <property type="project" value="TreeGrafter"/>
</dbReference>
<accession>A0A9Q0BB64</accession>
<sequence length="258" mass="28424">MTQITKSDASLALPRILCLHGGGTSADIFMLQCRGIIKRLENTFRFVFVNAPFLSKPHPAIVPYFGDHGPFYRWLRWDGDQQQDEDAANKVLNELSKAMREDEGRGEWVAILGFSQGAKIAASVLWAQEKVPGGEGPFKFGVIMAGRAPIVVLDPEGKMPHVAYTADIGQMSTEFSDWAPNNEGEHALSIPTLHVHGLQDPSVDMHRKMADAYCKDGTARSIEWDGGHRLPIMPKDVDDVAQQMLALAKQTGVLSDSR</sequence>
<proteinExistence type="inferred from homology"/>
<organism evidence="4 5">
    <name type="scientific">Emericellopsis cladophorae</name>
    <dbReference type="NCBI Taxonomy" id="2686198"/>
    <lineage>
        <taxon>Eukaryota</taxon>
        <taxon>Fungi</taxon>
        <taxon>Dikarya</taxon>
        <taxon>Ascomycota</taxon>
        <taxon>Pezizomycotina</taxon>
        <taxon>Sordariomycetes</taxon>
        <taxon>Hypocreomycetidae</taxon>
        <taxon>Hypocreales</taxon>
        <taxon>Bionectriaceae</taxon>
        <taxon>Emericellopsis</taxon>
    </lineage>
</organism>
<dbReference type="PANTHER" id="PTHR48070:SF3">
    <property type="entry name" value="ESTERASE DBAE-RELATED"/>
    <property type="match status" value="1"/>
</dbReference>
<dbReference type="SUPFAM" id="SSF53474">
    <property type="entry name" value="alpha/beta-Hydrolases"/>
    <property type="match status" value="1"/>
</dbReference>
<evidence type="ECO:0000313" key="5">
    <source>
        <dbReference type="Proteomes" id="UP001055219"/>
    </source>
</evidence>
<reference evidence="4" key="1">
    <citation type="journal article" date="2021" name="J Fungi (Basel)">
        <title>Genomic and Metabolomic Analyses of the Marine Fungus Emericellopsis cladophorae: Insights into Saltwater Adaptability Mechanisms and Its Biosynthetic Potential.</title>
        <authorList>
            <person name="Goncalves M.F.M."/>
            <person name="Hilario S."/>
            <person name="Van de Peer Y."/>
            <person name="Esteves A.C."/>
            <person name="Alves A."/>
        </authorList>
    </citation>
    <scope>NUCLEOTIDE SEQUENCE</scope>
    <source>
        <strain evidence="4">MUM 19.33</strain>
    </source>
</reference>
<evidence type="ECO:0000259" key="3">
    <source>
        <dbReference type="Pfam" id="PF03959"/>
    </source>
</evidence>
<dbReference type="PANTHER" id="PTHR48070">
    <property type="entry name" value="ESTERASE OVCA2"/>
    <property type="match status" value="1"/>
</dbReference>
<comment type="similarity">
    <text evidence="1">Belongs to the LovG family.</text>
</comment>
<dbReference type="Proteomes" id="UP001055219">
    <property type="component" value="Unassembled WGS sequence"/>
</dbReference>
<evidence type="ECO:0000256" key="1">
    <source>
        <dbReference type="ARBA" id="ARBA00005863"/>
    </source>
</evidence>
<dbReference type="Pfam" id="PF03959">
    <property type="entry name" value="FSH1"/>
    <property type="match status" value="1"/>
</dbReference>
<evidence type="ECO:0000313" key="4">
    <source>
        <dbReference type="EMBL" id="KAI6778957.1"/>
    </source>
</evidence>
<comment type="caution">
    <text evidence="4">The sequence shown here is derived from an EMBL/GenBank/DDBJ whole genome shotgun (WGS) entry which is preliminary data.</text>
</comment>
<keyword evidence="5" id="KW-1185">Reference proteome</keyword>
<dbReference type="InterPro" id="IPR029058">
    <property type="entry name" value="AB_hydrolase_fold"/>
</dbReference>
<gene>
    <name evidence="4" type="ORF">J7T54_002599</name>
</gene>
<dbReference type="GO" id="GO:0044550">
    <property type="term" value="P:secondary metabolite biosynthetic process"/>
    <property type="evidence" value="ECO:0007669"/>
    <property type="project" value="TreeGrafter"/>
</dbReference>
<dbReference type="AlphaFoldDB" id="A0A9Q0BB64"/>
<name>A0A9Q0BB64_9HYPO</name>
<evidence type="ECO:0000256" key="2">
    <source>
        <dbReference type="ARBA" id="ARBA00022801"/>
    </source>
</evidence>
<protein>
    <submittedName>
        <fullName evidence="4">Rhodanese-like domain-containing protein-like protein</fullName>
    </submittedName>
</protein>
<reference evidence="4" key="2">
    <citation type="submission" date="2022-07" db="EMBL/GenBank/DDBJ databases">
        <authorList>
            <person name="Goncalves M.F.M."/>
            <person name="Hilario S."/>
            <person name="Van De Peer Y."/>
            <person name="Esteves A.C."/>
            <person name="Alves A."/>
        </authorList>
    </citation>
    <scope>NUCLEOTIDE SEQUENCE</scope>
    <source>
        <strain evidence="4">MUM 19.33</strain>
    </source>
</reference>
<dbReference type="GO" id="GO:0005737">
    <property type="term" value="C:cytoplasm"/>
    <property type="evidence" value="ECO:0007669"/>
    <property type="project" value="TreeGrafter"/>
</dbReference>
<dbReference type="GeneID" id="75829109"/>
<dbReference type="EMBL" id="JAGIXG020000055">
    <property type="protein sequence ID" value="KAI6778957.1"/>
    <property type="molecule type" value="Genomic_DNA"/>
</dbReference>
<dbReference type="InterPro" id="IPR050593">
    <property type="entry name" value="LovG"/>
</dbReference>
<dbReference type="RefSeq" id="XP_051359813.1">
    <property type="nucleotide sequence ID" value="XM_051509126.1"/>
</dbReference>
<feature type="domain" description="Serine hydrolase" evidence="3">
    <location>
        <begin position="14"/>
        <end position="237"/>
    </location>
</feature>
<dbReference type="Gene3D" id="3.40.50.1820">
    <property type="entry name" value="alpha/beta hydrolase"/>
    <property type="match status" value="1"/>
</dbReference>
<dbReference type="GO" id="GO:0016787">
    <property type="term" value="F:hydrolase activity"/>
    <property type="evidence" value="ECO:0007669"/>
    <property type="project" value="UniProtKB-KW"/>
</dbReference>